<dbReference type="KEGG" id="pbor:BSF38_02052"/>
<accession>A0A1U7CNR9</accession>
<dbReference type="OrthoDB" id="292292at2"/>
<dbReference type="AlphaFoldDB" id="A0A1U7CNR9"/>
<proteinExistence type="predicted"/>
<evidence type="ECO:0000313" key="1">
    <source>
        <dbReference type="EMBL" id="APW60577.1"/>
    </source>
</evidence>
<dbReference type="RefSeq" id="WP_076345319.1">
    <property type="nucleotide sequence ID" value="NZ_CP019082.1"/>
</dbReference>
<dbReference type="STRING" id="1387353.BSF38_02052"/>
<gene>
    <name evidence="1" type="ORF">BSF38_02052</name>
</gene>
<reference evidence="2" key="1">
    <citation type="submission" date="2016-12" db="EMBL/GenBank/DDBJ databases">
        <title>Comparative genomics of four Isosphaeraceae planctomycetes: a common pool of plasmids and glycoside hydrolase genes.</title>
        <authorList>
            <person name="Ivanova A."/>
        </authorList>
    </citation>
    <scope>NUCLEOTIDE SEQUENCE [LARGE SCALE GENOMIC DNA]</scope>
    <source>
        <strain evidence="2">PX4</strain>
    </source>
</reference>
<dbReference type="EMBL" id="CP019082">
    <property type="protein sequence ID" value="APW60577.1"/>
    <property type="molecule type" value="Genomic_DNA"/>
</dbReference>
<name>A0A1U7CNR9_9BACT</name>
<organism evidence="1 2">
    <name type="scientific">Paludisphaera borealis</name>
    <dbReference type="NCBI Taxonomy" id="1387353"/>
    <lineage>
        <taxon>Bacteria</taxon>
        <taxon>Pseudomonadati</taxon>
        <taxon>Planctomycetota</taxon>
        <taxon>Planctomycetia</taxon>
        <taxon>Isosphaerales</taxon>
        <taxon>Isosphaeraceae</taxon>
        <taxon>Paludisphaera</taxon>
    </lineage>
</organism>
<keyword evidence="2" id="KW-1185">Reference proteome</keyword>
<sequence length="111" mass="11563">MKPETNGLADVLKALASIQSELVKLGERVAALESSAHAKTANAPAAVMTTTKAYADESLSDELVLILGAAVAAFLGKKAHIRRIQVLGSTAWAQQGRVTIQASHALNTARS</sequence>
<evidence type="ECO:0000313" key="2">
    <source>
        <dbReference type="Proteomes" id="UP000186309"/>
    </source>
</evidence>
<protein>
    <submittedName>
        <fullName evidence="1">Uncharacterized protein</fullName>
    </submittedName>
</protein>
<dbReference type="Proteomes" id="UP000186309">
    <property type="component" value="Chromosome"/>
</dbReference>